<dbReference type="RefSeq" id="WP_101303948.1">
    <property type="nucleotide sequence ID" value="NZ_NXGX01000006.1"/>
</dbReference>
<dbReference type="EMBL" id="NXGX01000006">
    <property type="protein sequence ID" value="PKR57579.1"/>
    <property type="molecule type" value="Genomic_DNA"/>
</dbReference>
<gene>
    <name evidence="1" type="ORF">COO92_16735</name>
</gene>
<name>A0A2N3L417_9PROT</name>
<dbReference type="Proteomes" id="UP000233332">
    <property type="component" value="Unassembled WGS sequence"/>
</dbReference>
<protein>
    <submittedName>
        <fullName evidence="1">Uncharacterized protein</fullName>
    </submittedName>
</protein>
<evidence type="ECO:0000313" key="1">
    <source>
        <dbReference type="EMBL" id="PKR57579.1"/>
    </source>
</evidence>
<keyword evidence="2" id="KW-1185">Reference proteome</keyword>
<proteinExistence type="predicted"/>
<accession>A0A2N3L417</accession>
<evidence type="ECO:0000313" key="2">
    <source>
        <dbReference type="Proteomes" id="UP000233332"/>
    </source>
</evidence>
<reference evidence="1 2" key="1">
    <citation type="submission" date="2017-09" db="EMBL/GenBank/DDBJ databases">
        <title>Biodiversity and function of Thalassospira species in the particle-attached aromatic-hydrocarbon-degrading consortia from the surface seawater of the China South Sea.</title>
        <authorList>
            <person name="Dong C."/>
            <person name="Lai Q."/>
            <person name="Shao Z."/>
        </authorList>
    </citation>
    <scope>NUCLEOTIDE SEQUENCE [LARGE SCALE GENOMIC DNA]</scope>
    <source>
        <strain evidence="1 2">139Z-12</strain>
    </source>
</reference>
<organism evidence="1 2">
    <name type="scientific">Thalassospira lohafexi</name>
    <dbReference type="NCBI Taxonomy" id="744227"/>
    <lineage>
        <taxon>Bacteria</taxon>
        <taxon>Pseudomonadati</taxon>
        <taxon>Pseudomonadota</taxon>
        <taxon>Alphaproteobacteria</taxon>
        <taxon>Rhodospirillales</taxon>
        <taxon>Thalassospiraceae</taxon>
        <taxon>Thalassospira</taxon>
    </lineage>
</organism>
<sequence>MNKEIILKLSMKTLIVAGALVSVAIGVIGLNANQTNAACEELRGLIFQSPINEEAVAIAEECYEQGDALAHSYLQSLFLATYREFPNIPILELGTPDSESSPESNFKAYRILTDVLQEKGTSDDQERRAISYARWSIEHGAVYPSLFVIYNAILNGNQNAKRVTSSIDSLSKADRSAVNQLLKHWNSTCYYPPEMRPDPAELDVSHYWQSPEFVQTLYLLQTNACQHVDTFLEKNNLRPRELAEFFETILTDTKHKIEGSTRSLETKTDDISLLETSILPKDVENWVVQYKSYVPENALNWCDQNHSQELNLCYRTAFSSDLECMRDLSVAGYIKKIRQSGEYDECRAIRWEVAKYRLSVIENEG</sequence>
<dbReference type="AlphaFoldDB" id="A0A2N3L417"/>
<comment type="caution">
    <text evidence="1">The sequence shown here is derived from an EMBL/GenBank/DDBJ whole genome shotgun (WGS) entry which is preliminary data.</text>
</comment>